<organism evidence="8 9">
    <name type="scientific">Zingiber officinale</name>
    <name type="common">Ginger</name>
    <name type="synonym">Amomum zingiber</name>
    <dbReference type="NCBI Taxonomy" id="94328"/>
    <lineage>
        <taxon>Eukaryota</taxon>
        <taxon>Viridiplantae</taxon>
        <taxon>Streptophyta</taxon>
        <taxon>Embryophyta</taxon>
        <taxon>Tracheophyta</taxon>
        <taxon>Spermatophyta</taxon>
        <taxon>Magnoliopsida</taxon>
        <taxon>Liliopsida</taxon>
        <taxon>Zingiberales</taxon>
        <taxon>Zingiberaceae</taxon>
        <taxon>Zingiber</taxon>
    </lineage>
</organism>
<accession>A0A8J5ETQ7</accession>
<evidence type="ECO:0000256" key="1">
    <source>
        <dbReference type="ARBA" id="ARBA00004123"/>
    </source>
</evidence>
<keyword evidence="2" id="KW-0805">Transcription regulation</keyword>
<proteinExistence type="predicted"/>
<dbReference type="PROSITE" id="PS50811">
    <property type="entry name" value="WRKY"/>
    <property type="match status" value="1"/>
</dbReference>
<protein>
    <recommendedName>
        <fullName evidence="7">WRKY domain-containing protein</fullName>
    </recommendedName>
</protein>
<dbReference type="Proteomes" id="UP000734854">
    <property type="component" value="Unassembled WGS sequence"/>
</dbReference>
<reference evidence="8 9" key="1">
    <citation type="submission" date="2020-08" db="EMBL/GenBank/DDBJ databases">
        <title>Plant Genome Project.</title>
        <authorList>
            <person name="Zhang R.-G."/>
        </authorList>
    </citation>
    <scope>NUCLEOTIDE SEQUENCE [LARGE SCALE GENOMIC DNA]</scope>
    <source>
        <tissue evidence="8">Rhizome</tissue>
    </source>
</reference>
<evidence type="ECO:0000313" key="9">
    <source>
        <dbReference type="Proteomes" id="UP000734854"/>
    </source>
</evidence>
<evidence type="ECO:0000256" key="6">
    <source>
        <dbReference type="SAM" id="MobiDB-lite"/>
    </source>
</evidence>
<keyword evidence="3" id="KW-0238">DNA-binding</keyword>
<evidence type="ECO:0000256" key="3">
    <source>
        <dbReference type="ARBA" id="ARBA00023125"/>
    </source>
</evidence>
<keyword evidence="4" id="KW-0804">Transcription</keyword>
<evidence type="ECO:0000259" key="7">
    <source>
        <dbReference type="PROSITE" id="PS50811"/>
    </source>
</evidence>
<dbReference type="Pfam" id="PF03106">
    <property type="entry name" value="WRKY"/>
    <property type="match status" value="1"/>
</dbReference>
<dbReference type="SMART" id="SM00774">
    <property type="entry name" value="WRKY"/>
    <property type="match status" value="1"/>
</dbReference>
<dbReference type="Pfam" id="PF10533">
    <property type="entry name" value="Plant_zn_clust"/>
    <property type="match status" value="1"/>
</dbReference>
<dbReference type="GO" id="GO:0003700">
    <property type="term" value="F:DNA-binding transcription factor activity"/>
    <property type="evidence" value="ECO:0007669"/>
    <property type="project" value="InterPro"/>
</dbReference>
<dbReference type="AlphaFoldDB" id="A0A8J5ETQ7"/>
<comment type="caution">
    <text evidence="8">The sequence shown here is derived from an EMBL/GenBank/DDBJ whole genome shotgun (WGS) entry which is preliminary data.</text>
</comment>
<keyword evidence="9" id="KW-1185">Reference proteome</keyword>
<evidence type="ECO:0000256" key="5">
    <source>
        <dbReference type="ARBA" id="ARBA00023242"/>
    </source>
</evidence>
<feature type="region of interest" description="Disordered" evidence="6">
    <location>
        <begin position="112"/>
        <end position="133"/>
    </location>
</feature>
<dbReference type="InterPro" id="IPR018872">
    <property type="entry name" value="Zn-cluster-dom"/>
</dbReference>
<evidence type="ECO:0000256" key="4">
    <source>
        <dbReference type="ARBA" id="ARBA00023163"/>
    </source>
</evidence>
<feature type="domain" description="WRKY" evidence="7">
    <location>
        <begin position="166"/>
        <end position="232"/>
    </location>
</feature>
<dbReference type="GO" id="GO:0005634">
    <property type="term" value="C:nucleus"/>
    <property type="evidence" value="ECO:0007669"/>
    <property type="project" value="UniProtKB-SubCell"/>
</dbReference>
<dbReference type="PANTHER" id="PTHR31282">
    <property type="entry name" value="WRKY TRANSCRIPTION FACTOR 21-RELATED"/>
    <property type="match status" value="1"/>
</dbReference>
<dbReference type="InterPro" id="IPR044810">
    <property type="entry name" value="WRKY_plant"/>
</dbReference>
<gene>
    <name evidence="8" type="ORF">ZIOFF_071838</name>
</gene>
<comment type="subcellular location">
    <subcellularLocation>
        <location evidence="1">Nucleus</location>
    </subcellularLocation>
</comment>
<dbReference type="FunFam" id="2.20.25.80:FF:000004">
    <property type="entry name" value="WRKY transcription factor 65"/>
    <property type="match status" value="1"/>
</dbReference>
<evidence type="ECO:0000256" key="2">
    <source>
        <dbReference type="ARBA" id="ARBA00023015"/>
    </source>
</evidence>
<evidence type="ECO:0000313" key="8">
    <source>
        <dbReference type="EMBL" id="KAG6470761.1"/>
    </source>
</evidence>
<dbReference type="EMBL" id="JACMSC010000021">
    <property type="protein sequence ID" value="KAG6470761.1"/>
    <property type="molecule type" value="Genomic_DNA"/>
</dbReference>
<dbReference type="GO" id="GO:0043565">
    <property type="term" value="F:sequence-specific DNA binding"/>
    <property type="evidence" value="ECO:0007669"/>
    <property type="project" value="InterPro"/>
</dbReference>
<dbReference type="OrthoDB" id="777189at2759"/>
<keyword evidence="5" id="KW-0539">Nucleus</keyword>
<dbReference type="InterPro" id="IPR003657">
    <property type="entry name" value="WRKY_dom"/>
</dbReference>
<name>A0A8J5ETQ7_ZINOF</name>
<feature type="compositionally biased region" description="Basic and acidic residues" evidence="6">
    <location>
        <begin position="123"/>
        <end position="132"/>
    </location>
</feature>
<sequence>MAVDTMGYGKRDEQAAVLEAAAVGLRSLERLVFQLSHQQSSPDCLEIADQTVSRFKQVISVLNRTGHARFRRSSFLSSLTGGDGSVTGKLCPGPSVLVPAAAGAAVVPSAGKPPLASCNKRKQGADHSHSASDFKAAASAGRCHCTKKSKKNRDKTTVRLPAISSRNADIPADEYSWRKYGQKPIKGSPYPRGYYKCSSVKGCPARKHVERAPDDPAMLIVTYDGEHRHGQIKTFVEKPSG</sequence>